<dbReference type="SUPFAM" id="SSF82714">
    <property type="entry name" value="Multidrug efflux transporter AcrB TolC docking domain, DN and DC subdomains"/>
    <property type="match status" value="2"/>
</dbReference>
<keyword evidence="1" id="KW-0812">Transmembrane</keyword>
<reference evidence="2 3" key="1">
    <citation type="submission" date="2023-07" db="EMBL/GenBank/DDBJ databases">
        <authorList>
            <person name="Lian W.-H."/>
        </authorList>
    </citation>
    <scope>NUCLEOTIDE SEQUENCE [LARGE SCALE GENOMIC DNA]</scope>
    <source>
        <strain evidence="2 3">SYSU DXS3180</strain>
    </source>
</reference>
<proteinExistence type="predicted"/>
<keyword evidence="3" id="KW-1185">Reference proteome</keyword>
<evidence type="ECO:0000256" key="1">
    <source>
        <dbReference type="SAM" id="Phobius"/>
    </source>
</evidence>
<dbReference type="Gene3D" id="3.30.70.1430">
    <property type="entry name" value="Multidrug efflux transporter AcrB pore domain"/>
    <property type="match status" value="2"/>
</dbReference>
<feature type="transmembrane region" description="Helical" evidence="1">
    <location>
        <begin position="996"/>
        <end position="1016"/>
    </location>
</feature>
<gene>
    <name evidence="2" type="ORF">QTN47_07145</name>
</gene>
<comment type="caution">
    <text evidence="2">The sequence shown here is derived from an EMBL/GenBank/DDBJ whole genome shotgun (WGS) entry which is preliminary data.</text>
</comment>
<feature type="transmembrane region" description="Helical" evidence="1">
    <location>
        <begin position="925"/>
        <end position="949"/>
    </location>
</feature>
<name>A0ABV3ZBL9_9BACT</name>
<dbReference type="SUPFAM" id="SSF82866">
    <property type="entry name" value="Multidrug efflux transporter AcrB transmembrane domain"/>
    <property type="match status" value="2"/>
</dbReference>
<keyword evidence="1" id="KW-1133">Transmembrane helix</keyword>
<dbReference type="PANTHER" id="PTHR32063:SF8">
    <property type="entry name" value="CATION EFFLUX PROTEIN"/>
    <property type="match status" value="1"/>
</dbReference>
<dbReference type="Pfam" id="PF00873">
    <property type="entry name" value="ACR_tran"/>
    <property type="match status" value="1"/>
</dbReference>
<dbReference type="EMBL" id="JAULBC010000002">
    <property type="protein sequence ID" value="MEX6687264.1"/>
    <property type="molecule type" value="Genomic_DNA"/>
</dbReference>
<dbReference type="PRINTS" id="PR00702">
    <property type="entry name" value="ACRIFLAVINRP"/>
</dbReference>
<protein>
    <submittedName>
        <fullName evidence="2">Efflux RND transporter permease subunit</fullName>
    </submittedName>
</protein>
<feature type="transmembrane region" description="Helical" evidence="1">
    <location>
        <begin position="1028"/>
        <end position="1051"/>
    </location>
</feature>
<dbReference type="Gene3D" id="3.30.70.1440">
    <property type="entry name" value="Multidrug efflux transporter AcrB pore domain"/>
    <property type="match status" value="1"/>
</dbReference>
<dbReference type="SUPFAM" id="SSF82693">
    <property type="entry name" value="Multidrug efflux transporter AcrB pore domain, PN1, PN2, PC1 and PC2 subdomains"/>
    <property type="match status" value="2"/>
</dbReference>
<keyword evidence="1" id="KW-0472">Membrane</keyword>
<feature type="transmembrane region" description="Helical" evidence="1">
    <location>
        <begin position="360"/>
        <end position="380"/>
    </location>
</feature>
<feature type="transmembrane region" description="Helical" evidence="1">
    <location>
        <begin position="463"/>
        <end position="486"/>
    </location>
</feature>
<dbReference type="Gene3D" id="1.20.1640.10">
    <property type="entry name" value="Multidrug efflux transporter AcrB transmembrane domain"/>
    <property type="match status" value="2"/>
</dbReference>
<organism evidence="2 3">
    <name type="scientific">Danxiaibacter flavus</name>
    <dbReference type="NCBI Taxonomy" id="3049108"/>
    <lineage>
        <taxon>Bacteria</taxon>
        <taxon>Pseudomonadati</taxon>
        <taxon>Bacteroidota</taxon>
        <taxon>Chitinophagia</taxon>
        <taxon>Chitinophagales</taxon>
        <taxon>Chitinophagaceae</taxon>
        <taxon>Danxiaibacter</taxon>
    </lineage>
</organism>
<dbReference type="Gene3D" id="3.30.70.1320">
    <property type="entry name" value="Multidrug efflux transporter AcrB pore domain like"/>
    <property type="match status" value="1"/>
</dbReference>
<dbReference type="Gene3D" id="3.30.2090.10">
    <property type="entry name" value="Multidrug efflux transporter AcrB TolC docking domain, DN and DC subdomains"/>
    <property type="match status" value="2"/>
</dbReference>
<dbReference type="InterPro" id="IPR001036">
    <property type="entry name" value="Acrflvin-R"/>
</dbReference>
<feature type="transmembrane region" description="Helical" evidence="1">
    <location>
        <begin position="12"/>
        <end position="30"/>
    </location>
</feature>
<dbReference type="Proteomes" id="UP001560573">
    <property type="component" value="Unassembled WGS sequence"/>
</dbReference>
<dbReference type="InterPro" id="IPR027463">
    <property type="entry name" value="AcrB_DN_DC_subdom"/>
</dbReference>
<feature type="transmembrane region" description="Helical" evidence="1">
    <location>
        <begin position="955"/>
        <end position="975"/>
    </location>
</feature>
<feature type="transmembrane region" description="Helical" evidence="1">
    <location>
        <begin position="899"/>
        <end position="918"/>
    </location>
</feature>
<sequence length="1085" mass="117857">MKNIIRSALRKPITVIVLVMGIVFFSVLAIKTIKVDIFPALDVPTIYVAQPYGGVSPDQMDGFFAATYQNNFLYVTGVKDIEMKSTQGLCLLKVTFYPGTNMGQAQAEIATNISRAQASLPPGSVPPQVIRFDASSIPVGQLVFSSEHHSLAEIQDLAMNRVRPMFSAIPGVASPPAFGGNQRTIIVKINPDLMRSHNLTPEQIVAAVARNNMPSAAGNVRIGDKTYIAPLNTLEGDPSEFLNIPINTGSGPTVFVRDIGTVEDAADITTGYALINGRRAVYIPVIKKADASTLDVVNNIKASLPKLQASIPEDVKISYEFDQSVYVTNAIKNLVSEGALGALLTGLMVLLFLRDWRSVIIVVLTIPLSLLTCIIFLNIAGQTINIMTLSGLALAIGILVDQATVTIENIHQHMEMHKPKMQAIWDACKEIVFSEFLITLCILAVFAPAFIMQGIPKSMFLPMALAVGFSMIASFILAQTLVPVLANWMLKVHKVNYNSEQGIHTAEVEKVMYEERVTEQHLRSEEAVKVKGFDKFKLFYHRLLEKMQRRRKIVIAGYFVLTIGVIAGGFSLIGTDILPKSNSGQFQLRIKEPDGTQFEKTELDMLKVLSLIDKRVGRQNVKITSAFVGTTPANYGSAPIFLYTSGPHEGVLQVAMEEDYKVNIAALKEDLRNDIAKELPQLKASFEPVELVEKIMSQGSPTPIQISVGAKNLRDAEGYAKKIMERLKAFSYLRDVQIAQPLHSPAIRANVDREMAAQLGTTTYQISRSLIPSTSSSRFTDKNLWLDPKSGLGYQVQVQVPENQMTSVNSFAETPVGNGDQHLILGQVASIHFETMAGEIDRKGPNRLVTITANIYNKDLGTAGKDISRTLSSMEKPPRGVTVESKGQLSLLDDTLSSLQTGLLVSIIVIFLLLAANFQSFKLSLAILSTIPAVIAGSLVMLLLCGATLNLQSYMGIIMSVGVSVANAILMITNAEHVRLECGDASKAAVMAANSRIRPILMTSIAMVAGMIPMASGLGEGGDQVAPLGQAVIGGLIASTFTSLLVLPNVFTWAQKKASLKSVSLDPEDTSGEFYKQNHQLITTH</sequence>
<feature type="transmembrane region" description="Helical" evidence="1">
    <location>
        <begin position="431"/>
        <end position="451"/>
    </location>
</feature>
<accession>A0ABV3ZBL9</accession>
<evidence type="ECO:0000313" key="2">
    <source>
        <dbReference type="EMBL" id="MEX6687264.1"/>
    </source>
</evidence>
<dbReference type="RefSeq" id="WP_369328668.1">
    <property type="nucleotide sequence ID" value="NZ_JAULBC010000002.1"/>
</dbReference>
<evidence type="ECO:0000313" key="3">
    <source>
        <dbReference type="Proteomes" id="UP001560573"/>
    </source>
</evidence>
<feature type="transmembrane region" description="Helical" evidence="1">
    <location>
        <begin position="553"/>
        <end position="573"/>
    </location>
</feature>
<dbReference type="PANTHER" id="PTHR32063">
    <property type="match status" value="1"/>
</dbReference>